<sequence length="300" mass="31729">MSAEQNGAVWADGELREWSDLSVPLMSDAVVRAASVFDGMRADLTADGRVRLLSGRAHARRLLRHARALRLPVAYDAEEVLRAASVVARAEFSATGATVAYVRPMAVGARVTDDAGGCSLTIAAFAQEPREYATVRTQVSALRRPAPDSLPAQVKAVANYQLTRLARLAARAAGYDDALLLNPEGRLAEAAGAAVLVERDGAVVTPPPWEGCLPSITVDVVERLAAEVGVPFTRAPVTLTDVHTADGMALAGTLAELVDVSRVDDLDLPTGSALSVLRKHYLAALTGSEHSPLLEFVEFS</sequence>
<proteinExistence type="inferred from homology"/>
<dbReference type="GO" id="GO:0005829">
    <property type="term" value="C:cytosol"/>
    <property type="evidence" value="ECO:0007669"/>
    <property type="project" value="TreeGrafter"/>
</dbReference>
<organism evidence="2 3">
    <name type="scientific">Streptomyces mimosae</name>
    <dbReference type="NCBI Taxonomy" id="2586635"/>
    <lineage>
        <taxon>Bacteria</taxon>
        <taxon>Bacillati</taxon>
        <taxon>Actinomycetota</taxon>
        <taxon>Actinomycetes</taxon>
        <taxon>Kitasatosporales</taxon>
        <taxon>Streptomycetaceae</taxon>
        <taxon>Streptomyces</taxon>
    </lineage>
</organism>
<evidence type="ECO:0000313" key="3">
    <source>
        <dbReference type="Proteomes" id="UP000314251"/>
    </source>
</evidence>
<dbReference type="Gene3D" id="3.30.470.10">
    <property type="match status" value="1"/>
</dbReference>
<dbReference type="InterPro" id="IPR050571">
    <property type="entry name" value="Class-IV_PLP-Dep_Aminotrnsfr"/>
</dbReference>
<dbReference type="InterPro" id="IPR043132">
    <property type="entry name" value="BCAT-like_C"/>
</dbReference>
<reference evidence="2" key="1">
    <citation type="submission" date="2019-10" db="EMBL/GenBank/DDBJ databases">
        <title>Nonomuraea sp. nov., isolated from Phyllanthus amarus.</title>
        <authorList>
            <person name="Klykleung N."/>
            <person name="Tanasupawat S."/>
        </authorList>
    </citation>
    <scope>NUCLEOTIDE SEQUENCE [LARGE SCALE GENOMIC DNA]</scope>
    <source>
        <strain evidence="2">3MP-10</strain>
    </source>
</reference>
<dbReference type="InterPro" id="IPR001544">
    <property type="entry name" value="Aminotrans_IV"/>
</dbReference>
<dbReference type="Proteomes" id="UP000314251">
    <property type="component" value="Unassembled WGS sequence"/>
</dbReference>
<comment type="caution">
    <text evidence="2">The sequence shown here is derived from an EMBL/GenBank/DDBJ whole genome shotgun (WGS) entry which is preliminary data.</text>
</comment>
<dbReference type="RefSeq" id="WP_139672235.1">
    <property type="nucleotide sequence ID" value="NZ_VDLY02000017.1"/>
</dbReference>
<dbReference type="CDD" id="cd00449">
    <property type="entry name" value="PLPDE_IV"/>
    <property type="match status" value="1"/>
</dbReference>
<dbReference type="Gene3D" id="3.20.10.10">
    <property type="entry name" value="D-amino Acid Aminotransferase, subunit A, domain 2"/>
    <property type="match status" value="1"/>
</dbReference>
<evidence type="ECO:0000313" key="2">
    <source>
        <dbReference type="EMBL" id="KAB8161727.1"/>
    </source>
</evidence>
<name>A0A5N5ZZ12_9ACTN</name>
<dbReference type="SUPFAM" id="SSF56752">
    <property type="entry name" value="D-aminoacid aminotransferase-like PLP-dependent enzymes"/>
    <property type="match status" value="1"/>
</dbReference>
<dbReference type="GO" id="GO:0008153">
    <property type="term" value="P:4-aminobenzoate biosynthetic process"/>
    <property type="evidence" value="ECO:0007669"/>
    <property type="project" value="TreeGrafter"/>
</dbReference>
<dbReference type="InterPro" id="IPR036038">
    <property type="entry name" value="Aminotransferase-like"/>
</dbReference>
<evidence type="ECO:0008006" key="4">
    <source>
        <dbReference type="Google" id="ProtNLM"/>
    </source>
</evidence>
<keyword evidence="3" id="KW-1185">Reference proteome</keyword>
<dbReference type="InterPro" id="IPR043131">
    <property type="entry name" value="BCAT-like_N"/>
</dbReference>
<gene>
    <name evidence="2" type="ORF">FH607_023645</name>
</gene>
<dbReference type="OrthoDB" id="9804984at2"/>
<dbReference type="Pfam" id="PF01063">
    <property type="entry name" value="Aminotran_4"/>
    <property type="match status" value="1"/>
</dbReference>
<dbReference type="EMBL" id="VDLY02000017">
    <property type="protein sequence ID" value="KAB8161727.1"/>
    <property type="molecule type" value="Genomic_DNA"/>
</dbReference>
<comment type="similarity">
    <text evidence="1">Belongs to the class-IV pyridoxal-phosphate-dependent aminotransferase family.</text>
</comment>
<dbReference type="PANTHER" id="PTHR42743">
    <property type="entry name" value="AMINO-ACID AMINOTRANSFERASE"/>
    <property type="match status" value="1"/>
</dbReference>
<dbReference type="GO" id="GO:0008696">
    <property type="term" value="F:4-amino-4-deoxychorismate lyase activity"/>
    <property type="evidence" value="ECO:0007669"/>
    <property type="project" value="TreeGrafter"/>
</dbReference>
<dbReference type="AlphaFoldDB" id="A0A5N5ZZ12"/>
<evidence type="ECO:0000256" key="1">
    <source>
        <dbReference type="ARBA" id="ARBA00009320"/>
    </source>
</evidence>
<accession>A0A5N5ZZ12</accession>
<dbReference type="PANTHER" id="PTHR42743:SF2">
    <property type="entry name" value="AMINODEOXYCHORISMATE LYASE"/>
    <property type="match status" value="1"/>
</dbReference>
<protein>
    <recommendedName>
        <fullName evidence="4">Branched-chain amino acid aminotransferase</fullName>
    </recommendedName>
</protein>